<reference evidence="16" key="2">
    <citation type="submission" date="2025-08" db="UniProtKB">
        <authorList>
            <consortium name="Ensembl"/>
        </authorList>
    </citation>
    <scope>IDENTIFICATION</scope>
</reference>
<keyword evidence="11" id="KW-0325">Glycoprotein</keyword>
<protein>
    <recommendedName>
        <fullName evidence="14">Olfactory receptor</fullName>
    </recommendedName>
</protein>
<dbReference type="InterPro" id="IPR000725">
    <property type="entry name" value="Olfact_rcpt"/>
</dbReference>
<evidence type="ECO:0000259" key="15">
    <source>
        <dbReference type="PROSITE" id="PS50262"/>
    </source>
</evidence>
<keyword evidence="7 13" id="KW-0297">G-protein coupled receptor</keyword>
<reference evidence="16" key="3">
    <citation type="submission" date="2025-09" db="UniProtKB">
        <authorList>
            <consortium name="Ensembl"/>
        </authorList>
    </citation>
    <scope>IDENTIFICATION</scope>
</reference>
<keyword evidence="9" id="KW-1015">Disulfide bond</keyword>
<comment type="similarity">
    <text evidence="13">Belongs to the G-protein coupled receptor 1 family.</text>
</comment>
<dbReference type="PRINTS" id="PR00245">
    <property type="entry name" value="OLFACTORYR"/>
</dbReference>
<feature type="transmembrane region" description="Helical" evidence="14">
    <location>
        <begin position="249"/>
        <end position="274"/>
    </location>
</feature>
<keyword evidence="6 14" id="KW-1133">Transmembrane helix</keyword>
<keyword evidence="2 14" id="KW-1003">Cell membrane</keyword>
<dbReference type="GO" id="GO:0004984">
    <property type="term" value="F:olfactory receptor activity"/>
    <property type="evidence" value="ECO:0007669"/>
    <property type="project" value="InterPro"/>
</dbReference>
<comment type="subcellular location">
    <subcellularLocation>
        <location evidence="1 14">Cell membrane</location>
        <topology evidence="1 14">Multi-pass membrane protein</topology>
    </subcellularLocation>
</comment>
<feature type="domain" description="G-protein coupled receptors family 1 profile" evidence="15">
    <location>
        <begin position="53"/>
        <end position="300"/>
    </location>
</feature>
<dbReference type="SUPFAM" id="SSF81321">
    <property type="entry name" value="Family A G protein-coupled receptor-like"/>
    <property type="match status" value="1"/>
</dbReference>
<feature type="transmembrane region" description="Helical" evidence="14">
    <location>
        <begin position="153"/>
        <end position="176"/>
    </location>
</feature>
<dbReference type="Pfam" id="PF13853">
    <property type="entry name" value="7tm_4"/>
    <property type="match status" value="1"/>
</dbReference>
<evidence type="ECO:0000256" key="11">
    <source>
        <dbReference type="ARBA" id="ARBA00023180"/>
    </source>
</evidence>
<dbReference type="PRINTS" id="PR00237">
    <property type="entry name" value="GPCRRHODOPSN"/>
</dbReference>
<evidence type="ECO:0000256" key="3">
    <source>
        <dbReference type="ARBA" id="ARBA00022606"/>
    </source>
</evidence>
<dbReference type="GO" id="GO:0004930">
    <property type="term" value="F:G protein-coupled receptor activity"/>
    <property type="evidence" value="ECO:0007669"/>
    <property type="project" value="UniProtKB-KW"/>
</dbReference>
<dbReference type="PROSITE" id="PS50262">
    <property type="entry name" value="G_PROTEIN_RECEP_F1_2"/>
    <property type="match status" value="1"/>
</dbReference>
<evidence type="ECO:0000256" key="2">
    <source>
        <dbReference type="ARBA" id="ARBA00022475"/>
    </source>
</evidence>
<keyword evidence="17" id="KW-1185">Reference proteome</keyword>
<evidence type="ECO:0000256" key="5">
    <source>
        <dbReference type="ARBA" id="ARBA00022725"/>
    </source>
</evidence>
<evidence type="ECO:0000313" key="17">
    <source>
        <dbReference type="Proteomes" id="UP000694620"/>
    </source>
</evidence>
<evidence type="ECO:0000256" key="13">
    <source>
        <dbReference type="RuleBase" id="RU000688"/>
    </source>
</evidence>
<evidence type="ECO:0000256" key="14">
    <source>
        <dbReference type="RuleBase" id="RU363047"/>
    </source>
</evidence>
<feature type="transmembrane region" description="Helical" evidence="14">
    <location>
        <begin position="103"/>
        <end position="132"/>
    </location>
</feature>
<dbReference type="GO" id="GO:0005886">
    <property type="term" value="C:plasma membrane"/>
    <property type="evidence" value="ECO:0007669"/>
    <property type="project" value="UniProtKB-SubCell"/>
</dbReference>
<keyword evidence="5 14" id="KW-0552">Olfaction</keyword>
<evidence type="ECO:0000256" key="6">
    <source>
        <dbReference type="ARBA" id="ARBA00022989"/>
    </source>
</evidence>
<dbReference type="InterPro" id="IPR050939">
    <property type="entry name" value="Olfactory_GPCR1"/>
</dbReference>
<feature type="transmembrane region" description="Helical" evidence="14">
    <location>
        <begin position="74"/>
        <end position="97"/>
    </location>
</feature>
<keyword evidence="10 13" id="KW-0675">Receptor</keyword>
<evidence type="ECO:0000256" key="9">
    <source>
        <dbReference type="ARBA" id="ARBA00023157"/>
    </source>
</evidence>
<evidence type="ECO:0000256" key="1">
    <source>
        <dbReference type="ARBA" id="ARBA00004651"/>
    </source>
</evidence>
<keyword evidence="8 14" id="KW-0472">Membrane</keyword>
<feature type="transmembrane region" description="Helical" evidence="14">
    <location>
        <begin position="206"/>
        <end position="228"/>
    </location>
</feature>
<evidence type="ECO:0000313" key="16">
    <source>
        <dbReference type="Ensembl" id="ENSECRP00000020451.1"/>
    </source>
</evidence>
<evidence type="ECO:0000256" key="10">
    <source>
        <dbReference type="ARBA" id="ARBA00023170"/>
    </source>
</evidence>
<organism evidence="16 17">
    <name type="scientific">Erpetoichthys calabaricus</name>
    <name type="common">Rope fish</name>
    <name type="synonym">Calamoichthys calabaricus</name>
    <dbReference type="NCBI Taxonomy" id="27687"/>
    <lineage>
        <taxon>Eukaryota</taxon>
        <taxon>Metazoa</taxon>
        <taxon>Chordata</taxon>
        <taxon>Craniata</taxon>
        <taxon>Vertebrata</taxon>
        <taxon>Euteleostomi</taxon>
        <taxon>Actinopterygii</taxon>
        <taxon>Polypteriformes</taxon>
        <taxon>Polypteridae</taxon>
        <taxon>Erpetoichthys</taxon>
    </lineage>
</organism>
<accession>A0A8C4SQC3</accession>
<sequence length="324" mass="36784">MFVTHHLFFERMNHNTSQVEEFIIVGFPGLQDQESRAVFSGIFLVAYLLILLGNLLIILIFAMDESLHTPMYMLICSLAFLDVILSSVVIPKMLVVFMFDSKAITFVACFIQLLFYHGMITAESFLLGLMAYDRYMAICHPLHYPTYMTNSRVFKQIVCCWVGGLCGPIIPIVLALRLPFCGPNKVLHCFCDHVSVVRLTCADITINSYVALTISLSTLFIPLTYILFSYIRIIRSVFKIASSEGRLKAFSTCGTHLLVISVFFLIAAGVYISYRVPVDMRIMASVLQSVIPPLMNPIIYCLRTKEIRESFLKTLQRTKILPKR</sequence>
<dbReference type="InterPro" id="IPR000276">
    <property type="entry name" value="GPCR_Rhodpsn"/>
</dbReference>
<keyword evidence="4 13" id="KW-0812">Transmembrane</keyword>
<evidence type="ECO:0000256" key="8">
    <source>
        <dbReference type="ARBA" id="ARBA00023136"/>
    </source>
</evidence>
<proteinExistence type="inferred from homology"/>
<dbReference type="AlphaFoldDB" id="A0A8C4SQC3"/>
<evidence type="ECO:0000256" key="12">
    <source>
        <dbReference type="ARBA" id="ARBA00023224"/>
    </source>
</evidence>
<dbReference type="InterPro" id="IPR017452">
    <property type="entry name" value="GPCR_Rhodpsn_7TM"/>
</dbReference>
<dbReference type="Gene3D" id="1.20.1070.10">
    <property type="entry name" value="Rhodopsin 7-helix transmembrane proteins"/>
    <property type="match status" value="1"/>
</dbReference>
<evidence type="ECO:0000256" key="4">
    <source>
        <dbReference type="ARBA" id="ARBA00022692"/>
    </source>
</evidence>
<feature type="transmembrane region" description="Helical" evidence="14">
    <location>
        <begin position="37"/>
        <end position="62"/>
    </location>
</feature>
<keyword evidence="12 13" id="KW-0807">Transducer</keyword>
<reference evidence="16" key="1">
    <citation type="submission" date="2021-06" db="EMBL/GenBank/DDBJ databases">
        <authorList>
            <consortium name="Wellcome Sanger Institute Data Sharing"/>
        </authorList>
    </citation>
    <scope>NUCLEOTIDE SEQUENCE [LARGE SCALE GENOMIC DNA]</scope>
</reference>
<dbReference type="GeneTree" id="ENSGT00940000162014"/>
<dbReference type="Ensembl" id="ENSECRT00000020893.1">
    <property type="protein sequence ID" value="ENSECRP00000020451.1"/>
    <property type="gene ID" value="ENSECRG00000013740.1"/>
</dbReference>
<dbReference type="PANTHER" id="PTHR24242">
    <property type="entry name" value="G-PROTEIN COUPLED RECEPTOR"/>
    <property type="match status" value="1"/>
</dbReference>
<dbReference type="PROSITE" id="PS00237">
    <property type="entry name" value="G_PROTEIN_RECEP_F1_1"/>
    <property type="match status" value="1"/>
</dbReference>
<dbReference type="FunFam" id="1.20.1070.10:FF:000024">
    <property type="entry name" value="Olfactory receptor"/>
    <property type="match status" value="1"/>
</dbReference>
<dbReference type="Proteomes" id="UP000694620">
    <property type="component" value="Chromosome 4"/>
</dbReference>
<evidence type="ECO:0000256" key="7">
    <source>
        <dbReference type="ARBA" id="ARBA00023040"/>
    </source>
</evidence>
<dbReference type="PANTHER" id="PTHR24242:SF359">
    <property type="entry name" value="ODORANT RECEPTOR-RELATED"/>
    <property type="match status" value="1"/>
</dbReference>
<name>A0A8C4SQC3_ERPCA</name>
<dbReference type="CDD" id="cd13954">
    <property type="entry name" value="7tmA_OR"/>
    <property type="match status" value="1"/>
</dbReference>
<keyword evidence="3 14" id="KW-0716">Sensory transduction</keyword>